<dbReference type="Pfam" id="PF03713">
    <property type="entry name" value="DUF305"/>
    <property type="match status" value="1"/>
</dbReference>
<proteinExistence type="predicted"/>
<reference evidence="4" key="1">
    <citation type="submission" date="2017-09" db="EMBL/GenBank/DDBJ databases">
        <title>FDA dAtabase for Regulatory Grade micrObial Sequences (FDA-ARGOS): Supporting development and validation of Infectious Disease Dx tests.</title>
        <authorList>
            <person name="Minogue T."/>
            <person name="Wolcott M."/>
            <person name="Wasieloski L."/>
            <person name="Aguilar W."/>
            <person name="Moore D."/>
            <person name="Tallon L."/>
            <person name="Sadzewicz L."/>
            <person name="Ott S."/>
            <person name="Zhao X."/>
            <person name="Nagaraj S."/>
            <person name="Vavikolanu K."/>
            <person name="Aluvathingal J."/>
            <person name="Nadendla S."/>
            <person name="Sichtig H."/>
        </authorList>
    </citation>
    <scope>NUCLEOTIDE SEQUENCE [LARGE SCALE GENOMIC DNA]</scope>
    <source>
        <strain evidence="4">FDAARGOS_390</strain>
    </source>
</reference>
<sequence>MTFRHALRSILPLAAAAALLGAPAFASAQQGAAPAMQGMQGMQGMKMSAPSDGPAGSTTAFQNADQKMMQGMSAPPYTGDADKDFVAHMIPHHQGAIDMAEVELRYGKDPAMRKLAAGIVAAQRTEIRTMKQWQQAH</sequence>
<dbReference type="PANTHER" id="PTHR36933">
    <property type="entry name" value="SLL0788 PROTEIN"/>
    <property type="match status" value="1"/>
</dbReference>
<organism evidence="3 4">
    <name type="scientific">Burkholderia gladioli</name>
    <name type="common">Pseudomonas marginata</name>
    <name type="synonym">Phytomonas marginata</name>
    <dbReference type="NCBI Taxonomy" id="28095"/>
    <lineage>
        <taxon>Bacteria</taxon>
        <taxon>Pseudomonadati</taxon>
        <taxon>Pseudomonadota</taxon>
        <taxon>Betaproteobacteria</taxon>
        <taxon>Burkholderiales</taxon>
        <taxon>Burkholderiaceae</taxon>
        <taxon>Burkholderia</taxon>
    </lineage>
</organism>
<keyword evidence="1" id="KW-0732">Signal</keyword>
<dbReference type="InterPro" id="IPR005183">
    <property type="entry name" value="DUF305_CopM-like"/>
</dbReference>
<evidence type="ECO:0000259" key="2">
    <source>
        <dbReference type="Pfam" id="PF03713"/>
    </source>
</evidence>
<dbReference type="PANTHER" id="PTHR36933:SF1">
    <property type="entry name" value="SLL0788 PROTEIN"/>
    <property type="match status" value="1"/>
</dbReference>
<dbReference type="InterPro" id="IPR012347">
    <property type="entry name" value="Ferritin-like"/>
</dbReference>
<feature type="chain" id="PRO_5012134065" evidence="1">
    <location>
        <begin position="29"/>
        <end position="137"/>
    </location>
</feature>
<protein>
    <submittedName>
        <fullName evidence="3">DUF305 domain-containing protein</fullName>
    </submittedName>
</protein>
<name>A0A2A7SBN4_BURGA</name>
<dbReference type="Proteomes" id="UP000220629">
    <property type="component" value="Unassembled WGS sequence"/>
</dbReference>
<dbReference type="EMBL" id="PDDY01000001">
    <property type="protein sequence ID" value="PEH40912.1"/>
    <property type="molecule type" value="Genomic_DNA"/>
</dbReference>
<dbReference type="Gene3D" id="1.20.1260.10">
    <property type="match status" value="1"/>
</dbReference>
<evidence type="ECO:0000313" key="4">
    <source>
        <dbReference type="Proteomes" id="UP000220629"/>
    </source>
</evidence>
<comment type="caution">
    <text evidence="3">The sequence shown here is derived from an EMBL/GenBank/DDBJ whole genome shotgun (WGS) entry which is preliminary data.</text>
</comment>
<accession>A0A2A7SBN4</accession>
<evidence type="ECO:0000256" key="1">
    <source>
        <dbReference type="SAM" id="SignalP"/>
    </source>
</evidence>
<feature type="signal peptide" evidence="1">
    <location>
        <begin position="1"/>
        <end position="28"/>
    </location>
</feature>
<feature type="domain" description="DUF305" evidence="2">
    <location>
        <begin position="26"/>
        <end position="133"/>
    </location>
</feature>
<gene>
    <name evidence="3" type="ORF">CRM94_01325</name>
</gene>
<dbReference type="AlphaFoldDB" id="A0A2A7SBN4"/>
<evidence type="ECO:0000313" key="3">
    <source>
        <dbReference type="EMBL" id="PEH40912.1"/>
    </source>
</evidence>
<dbReference type="RefSeq" id="WP_098151360.1">
    <property type="nucleotide sequence ID" value="NZ_CP065596.1"/>
</dbReference>